<keyword evidence="2" id="KW-1185">Reference proteome</keyword>
<comment type="caution">
    <text evidence="1">The sequence shown here is derived from an EMBL/GenBank/DDBJ whole genome shotgun (WGS) entry which is preliminary data.</text>
</comment>
<dbReference type="EMBL" id="JAQQAF010000004">
    <property type="protein sequence ID" value="KAJ8494063.1"/>
    <property type="molecule type" value="Genomic_DNA"/>
</dbReference>
<organism evidence="1 2">
    <name type="scientific">Ensete ventricosum</name>
    <name type="common">Abyssinian banana</name>
    <name type="synonym">Musa ensete</name>
    <dbReference type="NCBI Taxonomy" id="4639"/>
    <lineage>
        <taxon>Eukaryota</taxon>
        <taxon>Viridiplantae</taxon>
        <taxon>Streptophyta</taxon>
        <taxon>Embryophyta</taxon>
        <taxon>Tracheophyta</taxon>
        <taxon>Spermatophyta</taxon>
        <taxon>Magnoliopsida</taxon>
        <taxon>Liliopsida</taxon>
        <taxon>Zingiberales</taxon>
        <taxon>Musaceae</taxon>
        <taxon>Ensete</taxon>
    </lineage>
</organism>
<proteinExistence type="predicted"/>
<dbReference type="AlphaFoldDB" id="A0AAV8PMS7"/>
<accession>A0AAV8PMS7</accession>
<evidence type="ECO:0000313" key="1">
    <source>
        <dbReference type="EMBL" id="KAJ8494063.1"/>
    </source>
</evidence>
<protein>
    <submittedName>
        <fullName evidence="1">Uncharacterized protein</fullName>
    </submittedName>
</protein>
<evidence type="ECO:0000313" key="2">
    <source>
        <dbReference type="Proteomes" id="UP001222027"/>
    </source>
</evidence>
<sequence length="75" mass="8080">MLEPVDGLCGTAQSYPFHGVSLIACLSSISMVEDTPTFVLLSSAIPHPSPKWISVVSSNTSWGIKDKAIVKYQKD</sequence>
<reference evidence="1 2" key="1">
    <citation type="submission" date="2022-12" db="EMBL/GenBank/DDBJ databases">
        <title>Chromosome-scale assembly of the Ensete ventricosum genome.</title>
        <authorList>
            <person name="Dussert Y."/>
            <person name="Stocks J."/>
            <person name="Wendawek A."/>
            <person name="Woldeyes F."/>
            <person name="Nichols R.A."/>
            <person name="Borrell J.S."/>
        </authorList>
    </citation>
    <scope>NUCLEOTIDE SEQUENCE [LARGE SCALE GENOMIC DNA]</scope>
    <source>
        <strain evidence="2">cv. Maze</strain>
        <tissue evidence="1">Seeds</tissue>
    </source>
</reference>
<gene>
    <name evidence="1" type="ORF">OPV22_015784</name>
</gene>
<name>A0AAV8PMS7_ENSVE</name>
<dbReference type="Proteomes" id="UP001222027">
    <property type="component" value="Unassembled WGS sequence"/>
</dbReference>